<evidence type="ECO:0000313" key="3">
    <source>
        <dbReference type="EMBL" id="KAG0283749.1"/>
    </source>
</evidence>
<accession>A0ABQ7JT24</accession>
<dbReference type="EMBL" id="JAAAIM010000861">
    <property type="protein sequence ID" value="KAG0283749.1"/>
    <property type="molecule type" value="Genomic_DNA"/>
</dbReference>
<feature type="compositionally biased region" description="Polar residues" evidence="1">
    <location>
        <begin position="128"/>
        <end position="143"/>
    </location>
</feature>
<dbReference type="Proteomes" id="UP001194696">
    <property type="component" value="Unassembled WGS sequence"/>
</dbReference>
<proteinExistence type="predicted"/>
<comment type="caution">
    <text evidence="3">The sequence shown here is derived from an EMBL/GenBank/DDBJ whole genome shotgun (WGS) entry which is preliminary data.</text>
</comment>
<keyword evidence="4" id="KW-1185">Reference proteome</keyword>
<evidence type="ECO:0000256" key="2">
    <source>
        <dbReference type="SAM" id="SignalP"/>
    </source>
</evidence>
<reference evidence="3 4" key="1">
    <citation type="journal article" date="2020" name="Fungal Divers.">
        <title>Resolving the Mortierellaceae phylogeny through synthesis of multi-gene phylogenetics and phylogenomics.</title>
        <authorList>
            <person name="Vandepol N."/>
            <person name="Liber J."/>
            <person name="Desiro A."/>
            <person name="Na H."/>
            <person name="Kennedy M."/>
            <person name="Barry K."/>
            <person name="Grigoriev I.V."/>
            <person name="Miller A.N."/>
            <person name="O'Donnell K."/>
            <person name="Stajich J.E."/>
            <person name="Bonito G."/>
        </authorList>
    </citation>
    <scope>NUCLEOTIDE SEQUENCE [LARGE SCALE GENOMIC DNA]</scope>
    <source>
        <strain evidence="3 4">AD045</strain>
    </source>
</reference>
<feature type="chain" id="PRO_5046851150" evidence="2">
    <location>
        <begin position="17"/>
        <end position="173"/>
    </location>
</feature>
<protein>
    <submittedName>
        <fullName evidence="3">Uncharacterized protein</fullName>
    </submittedName>
</protein>
<evidence type="ECO:0000313" key="4">
    <source>
        <dbReference type="Proteomes" id="UP001194696"/>
    </source>
</evidence>
<organism evidence="3 4">
    <name type="scientific">Linnemannia gamsii</name>
    <dbReference type="NCBI Taxonomy" id="64522"/>
    <lineage>
        <taxon>Eukaryota</taxon>
        <taxon>Fungi</taxon>
        <taxon>Fungi incertae sedis</taxon>
        <taxon>Mucoromycota</taxon>
        <taxon>Mortierellomycotina</taxon>
        <taxon>Mortierellomycetes</taxon>
        <taxon>Mortierellales</taxon>
        <taxon>Mortierellaceae</taxon>
        <taxon>Linnemannia</taxon>
    </lineage>
</organism>
<evidence type="ECO:0000256" key="1">
    <source>
        <dbReference type="SAM" id="MobiDB-lite"/>
    </source>
</evidence>
<keyword evidence="2" id="KW-0732">Signal</keyword>
<name>A0ABQ7JT24_9FUNG</name>
<feature type="signal peptide" evidence="2">
    <location>
        <begin position="1"/>
        <end position="16"/>
    </location>
</feature>
<sequence length="173" mass="17385">MKFSAIIAFVLTFVLAVSVTTVSAGISSKTCMVCAQRHAMLASPTCDFSTVQTTFTSNSSLTPVQRDCYCPLAASDAWIQSCIEPGGCVANDTAQVYGAMSVLKDSQACAGAAAPVPVAPTPAQPSTGVTSGSGNPSNPANPTNDAGALIGSVSPKVLAGTAFAVASIFVFLL</sequence>
<feature type="region of interest" description="Disordered" evidence="1">
    <location>
        <begin position="120"/>
        <end position="143"/>
    </location>
</feature>
<gene>
    <name evidence="3" type="ORF">BGZ96_011873</name>
</gene>